<dbReference type="InterPro" id="IPR016729">
    <property type="entry name" value="FADD"/>
</dbReference>
<feature type="region of interest" description="Disordered" evidence="2">
    <location>
        <begin position="313"/>
        <end position="372"/>
    </location>
</feature>
<evidence type="ECO:0000256" key="1">
    <source>
        <dbReference type="SAM" id="Coils"/>
    </source>
</evidence>
<accession>A0ABN8RJK6</accession>
<organism evidence="4 5">
    <name type="scientific">Porites evermanni</name>
    <dbReference type="NCBI Taxonomy" id="104178"/>
    <lineage>
        <taxon>Eukaryota</taxon>
        <taxon>Metazoa</taxon>
        <taxon>Cnidaria</taxon>
        <taxon>Anthozoa</taxon>
        <taxon>Hexacorallia</taxon>
        <taxon>Scleractinia</taxon>
        <taxon>Fungiina</taxon>
        <taxon>Poritidae</taxon>
        <taxon>Porites</taxon>
    </lineage>
</organism>
<dbReference type="InterPro" id="IPR011029">
    <property type="entry name" value="DEATH-like_dom_sf"/>
</dbReference>
<dbReference type="SUPFAM" id="SSF47986">
    <property type="entry name" value="DEATH domain"/>
    <property type="match status" value="1"/>
</dbReference>
<feature type="compositionally biased region" description="Basic and acidic residues" evidence="2">
    <location>
        <begin position="361"/>
        <end position="370"/>
    </location>
</feature>
<gene>
    <name evidence="4" type="ORF">PEVE_00011767</name>
</gene>
<dbReference type="InterPro" id="IPR000488">
    <property type="entry name" value="Death_dom"/>
</dbReference>
<dbReference type="Pfam" id="PF00531">
    <property type="entry name" value="Death"/>
    <property type="match status" value="1"/>
</dbReference>
<evidence type="ECO:0000259" key="3">
    <source>
        <dbReference type="PROSITE" id="PS50017"/>
    </source>
</evidence>
<sequence length="410" mass="46813">MGLDPNHQMTEREIHDYHIPEGVGVHWKDLARALNFLEQVIKTIKEENGNNPKECCTDLMVRWLGREGRDATAGILADSLRRIGLKNVSDRLICPSRDSNIRISFQINGFEEFREMKVQLSSLEAKVTKMSAKIKKLEEENQELRARLGLEGAGDYEQDVVYVEEPDQTARERPISDKLKDVNDQLKTYVIAPLEVSEVKQDQLNTPVKIDLLTNISRRLQGLYSKMQALVGEACQCSEDLKRDYYDLANNGLIAAHNDVIHRVDDLKSLQEKMTEEEKRNFQKLQTYQGNRQRQVEMLDNLWRTLFKFPEPLPKAPVSQPHAASEKPRDSKKKLSRHSDPGVRPKQLKSGGDVASAERPPPGKDEKADEVCLNFTQQKSAIGSMKSLFKKKDNDEKQCSVVSYTPRRDS</sequence>
<evidence type="ECO:0000256" key="2">
    <source>
        <dbReference type="SAM" id="MobiDB-lite"/>
    </source>
</evidence>
<feature type="domain" description="Death" evidence="3">
    <location>
        <begin position="19"/>
        <end position="92"/>
    </location>
</feature>
<feature type="region of interest" description="Disordered" evidence="2">
    <location>
        <begin position="386"/>
        <end position="410"/>
    </location>
</feature>
<dbReference type="PANTHER" id="PTHR15077:SF9">
    <property type="entry name" value="C-TERMINAL OF ROC (COR) DOMAIN-CONTAINING PROTEIN"/>
    <property type="match status" value="1"/>
</dbReference>
<comment type="caution">
    <text evidence="4">The sequence shown here is derived from an EMBL/GenBank/DDBJ whole genome shotgun (WGS) entry which is preliminary data.</text>
</comment>
<dbReference type="Proteomes" id="UP001159427">
    <property type="component" value="Unassembled WGS sequence"/>
</dbReference>
<keyword evidence="1" id="KW-0175">Coiled coil</keyword>
<dbReference type="PROSITE" id="PS50017">
    <property type="entry name" value="DEATH_DOMAIN"/>
    <property type="match status" value="1"/>
</dbReference>
<evidence type="ECO:0000313" key="4">
    <source>
        <dbReference type="EMBL" id="CAH3178442.1"/>
    </source>
</evidence>
<dbReference type="Gene3D" id="1.10.533.10">
    <property type="entry name" value="Death Domain, Fas"/>
    <property type="match status" value="1"/>
</dbReference>
<feature type="coiled-coil region" evidence="1">
    <location>
        <begin position="120"/>
        <end position="147"/>
    </location>
</feature>
<name>A0ABN8RJK6_9CNID</name>
<dbReference type="EMBL" id="CALNXI010001856">
    <property type="protein sequence ID" value="CAH3178442.1"/>
    <property type="molecule type" value="Genomic_DNA"/>
</dbReference>
<dbReference type="CDD" id="cd01670">
    <property type="entry name" value="Death"/>
    <property type="match status" value="1"/>
</dbReference>
<reference evidence="4 5" key="1">
    <citation type="submission" date="2022-05" db="EMBL/GenBank/DDBJ databases">
        <authorList>
            <consortium name="Genoscope - CEA"/>
            <person name="William W."/>
        </authorList>
    </citation>
    <scope>NUCLEOTIDE SEQUENCE [LARGE SCALE GENOMIC DNA]</scope>
</reference>
<dbReference type="SMART" id="SM00005">
    <property type="entry name" value="DEATH"/>
    <property type="match status" value="1"/>
</dbReference>
<protein>
    <recommendedName>
        <fullName evidence="3">Death domain-containing protein</fullName>
    </recommendedName>
</protein>
<keyword evidence="5" id="KW-1185">Reference proteome</keyword>
<dbReference type="PANTHER" id="PTHR15077">
    <property type="entry name" value="FAS-ASSOCIATING DEATH DOMAIN-CONTAINING PROTEIN FADD"/>
    <property type="match status" value="1"/>
</dbReference>
<proteinExistence type="predicted"/>
<evidence type="ECO:0000313" key="5">
    <source>
        <dbReference type="Proteomes" id="UP001159427"/>
    </source>
</evidence>